<comment type="caution">
    <text evidence="2">The sequence shown here is derived from an EMBL/GenBank/DDBJ whole genome shotgun (WGS) entry which is preliminary data.</text>
</comment>
<evidence type="ECO:0000313" key="2">
    <source>
        <dbReference type="EMBL" id="GAA1998923.1"/>
    </source>
</evidence>
<sequence length="101" mass="10849">MCSGDDDKVPNEYLASLRDTKPGVETRAGDLEGRLKSAKNALAAGAWIGGESDDFGLELDGRIEQLGISASMAVEEFTTEINTQSSEPEVDKGTWRATWPS</sequence>
<organism evidence="2 3">
    <name type="scientific">Brevibacterium samyangense</name>
    <dbReference type="NCBI Taxonomy" id="366888"/>
    <lineage>
        <taxon>Bacteria</taxon>
        <taxon>Bacillati</taxon>
        <taxon>Actinomycetota</taxon>
        <taxon>Actinomycetes</taxon>
        <taxon>Micrococcales</taxon>
        <taxon>Brevibacteriaceae</taxon>
        <taxon>Brevibacterium</taxon>
    </lineage>
</organism>
<accession>A0ABP5EHX6</accession>
<evidence type="ECO:0000313" key="3">
    <source>
        <dbReference type="Proteomes" id="UP001500755"/>
    </source>
</evidence>
<keyword evidence="3" id="KW-1185">Reference proteome</keyword>
<proteinExistence type="predicted"/>
<dbReference type="EMBL" id="BAAANO010000004">
    <property type="protein sequence ID" value="GAA1998923.1"/>
    <property type="molecule type" value="Genomic_DNA"/>
</dbReference>
<feature type="region of interest" description="Disordered" evidence="1">
    <location>
        <begin position="81"/>
        <end position="101"/>
    </location>
</feature>
<dbReference type="RefSeq" id="WP_344306305.1">
    <property type="nucleotide sequence ID" value="NZ_BAAANO010000004.1"/>
</dbReference>
<reference evidence="3" key="1">
    <citation type="journal article" date="2019" name="Int. J. Syst. Evol. Microbiol.">
        <title>The Global Catalogue of Microorganisms (GCM) 10K type strain sequencing project: providing services to taxonomists for standard genome sequencing and annotation.</title>
        <authorList>
            <consortium name="The Broad Institute Genomics Platform"/>
            <consortium name="The Broad Institute Genome Sequencing Center for Infectious Disease"/>
            <person name="Wu L."/>
            <person name="Ma J."/>
        </authorList>
    </citation>
    <scope>NUCLEOTIDE SEQUENCE [LARGE SCALE GENOMIC DNA]</scope>
    <source>
        <strain evidence="3">JCM 14546</strain>
    </source>
</reference>
<dbReference type="Proteomes" id="UP001500755">
    <property type="component" value="Unassembled WGS sequence"/>
</dbReference>
<protein>
    <submittedName>
        <fullName evidence="2">Uncharacterized protein</fullName>
    </submittedName>
</protein>
<gene>
    <name evidence="2" type="ORF">GCM10009755_02870</name>
</gene>
<name>A0ABP5EHX6_9MICO</name>
<evidence type="ECO:0000256" key="1">
    <source>
        <dbReference type="SAM" id="MobiDB-lite"/>
    </source>
</evidence>